<reference evidence="1" key="1">
    <citation type="submission" date="2020-04" db="EMBL/GenBank/DDBJ databases">
        <authorList>
            <person name="Chiriac C."/>
            <person name="Salcher M."/>
            <person name="Ghai R."/>
            <person name="Kavagutti S V."/>
        </authorList>
    </citation>
    <scope>NUCLEOTIDE SEQUENCE</scope>
</reference>
<accession>A0A6J5KXJ3</accession>
<name>A0A6J5KXJ3_9CAUD</name>
<sequence length="132" mass="15619">MIELLEEEKNALLTYYKSYVIDEQDIVQNDWKTRKFKETGRYVRCVEHDDGSITIKQIGEFFRKNWVTVSNGIADEALKWAKQYPDYITNDFSVIGGRTEQYQKGGDYYNTDFFFIPNSYVLAEFDKMFGVK</sequence>
<organism evidence="1">
    <name type="scientific">uncultured Caudovirales phage</name>
    <dbReference type="NCBI Taxonomy" id="2100421"/>
    <lineage>
        <taxon>Viruses</taxon>
        <taxon>Duplodnaviria</taxon>
        <taxon>Heunggongvirae</taxon>
        <taxon>Uroviricota</taxon>
        <taxon>Caudoviricetes</taxon>
        <taxon>Peduoviridae</taxon>
        <taxon>Maltschvirus</taxon>
        <taxon>Maltschvirus maltsch</taxon>
    </lineage>
</organism>
<evidence type="ECO:0000313" key="1">
    <source>
        <dbReference type="EMBL" id="CAB4127228.1"/>
    </source>
</evidence>
<protein>
    <submittedName>
        <fullName evidence="1">Uncharacterized protein</fullName>
    </submittedName>
</protein>
<dbReference type="EMBL" id="LR796208">
    <property type="protein sequence ID" value="CAB4127228.1"/>
    <property type="molecule type" value="Genomic_DNA"/>
</dbReference>
<proteinExistence type="predicted"/>
<gene>
    <name evidence="1" type="ORF">UFOVP84_82</name>
</gene>